<evidence type="ECO:0000313" key="3">
    <source>
        <dbReference type="EMBL" id="KAK4476628.1"/>
    </source>
</evidence>
<dbReference type="SUPFAM" id="SSF50978">
    <property type="entry name" value="WD40 repeat-like"/>
    <property type="match status" value="1"/>
</dbReference>
<proteinExistence type="predicted"/>
<evidence type="ECO:0000256" key="1">
    <source>
        <dbReference type="ARBA" id="ARBA00022574"/>
    </source>
</evidence>
<keyword evidence="2" id="KW-0677">Repeat</keyword>
<protein>
    <submittedName>
        <fullName evidence="3">Uncharacterized protein</fullName>
    </submittedName>
</protein>
<reference evidence="3 4" key="1">
    <citation type="journal article" date="2023" name="bioRxiv">
        <title>Genome report: Whole genome sequence and annotation of Penstemon davidsonii.</title>
        <authorList>
            <person name="Ostevik K.L."/>
            <person name="Alabady M."/>
            <person name="Zhang M."/>
            <person name="Rausher M.D."/>
        </authorList>
    </citation>
    <scope>NUCLEOTIDE SEQUENCE [LARGE SCALE GENOMIC DNA]</scope>
    <source>
        <strain evidence="3">DNT005</strain>
        <tissue evidence="3">Whole leaf</tissue>
    </source>
</reference>
<dbReference type="PANTHER" id="PTHR44436">
    <property type="entry name" value="F-BOX/WD REPEAT-CONTAINING PROTEIN 2"/>
    <property type="match status" value="1"/>
</dbReference>
<dbReference type="PANTHER" id="PTHR44436:SF1">
    <property type="entry name" value="F-BOX_WD REPEAT-CONTAINING PROTEIN 2"/>
    <property type="match status" value="1"/>
</dbReference>
<dbReference type="InterPro" id="IPR042627">
    <property type="entry name" value="FBXW2"/>
</dbReference>
<organism evidence="3 4">
    <name type="scientific">Penstemon davidsonii</name>
    <dbReference type="NCBI Taxonomy" id="160366"/>
    <lineage>
        <taxon>Eukaryota</taxon>
        <taxon>Viridiplantae</taxon>
        <taxon>Streptophyta</taxon>
        <taxon>Embryophyta</taxon>
        <taxon>Tracheophyta</taxon>
        <taxon>Spermatophyta</taxon>
        <taxon>Magnoliopsida</taxon>
        <taxon>eudicotyledons</taxon>
        <taxon>Gunneridae</taxon>
        <taxon>Pentapetalae</taxon>
        <taxon>asterids</taxon>
        <taxon>lamiids</taxon>
        <taxon>Lamiales</taxon>
        <taxon>Plantaginaceae</taxon>
        <taxon>Cheloneae</taxon>
        <taxon>Penstemon</taxon>
    </lineage>
</organism>
<dbReference type="InterPro" id="IPR015943">
    <property type="entry name" value="WD40/YVTN_repeat-like_dom_sf"/>
</dbReference>
<dbReference type="Gene3D" id="2.130.10.10">
    <property type="entry name" value="YVTN repeat-like/Quinoprotein amine dehydrogenase"/>
    <property type="match status" value="1"/>
</dbReference>
<evidence type="ECO:0000313" key="4">
    <source>
        <dbReference type="Proteomes" id="UP001291926"/>
    </source>
</evidence>
<comment type="caution">
    <text evidence="3">The sequence shown here is derived from an EMBL/GenBank/DDBJ whole genome shotgun (WGS) entry which is preliminary data.</text>
</comment>
<evidence type="ECO:0000256" key="2">
    <source>
        <dbReference type="ARBA" id="ARBA00022737"/>
    </source>
</evidence>
<gene>
    <name evidence="3" type="ORF">RD792_015788</name>
</gene>
<dbReference type="Proteomes" id="UP001291926">
    <property type="component" value="Unassembled WGS sequence"/>
</dbReference>
<accession>A0ABR0CHL8</accession>
<name>A0ABR0CHL8_9LAMI</name>
<dbReference type="EMBL" id="JAYDYQ010002688">
    <property type="protein sequence ID" value="KAK4476628.1"/>
    <property type="molecule type" value="Genomic_DNA"/>
</dbReference>
<keyword evidence="1" id="KW-0853">WD repeat</keyword>
<dbReference type="InterPro" id="IPR036322">
    <property type="entry name" value="WD40_repeat_dom_sf"/>
</dbReference>
<keyword evidence="4" id="KW-1185">Reference proteome</keyword>
<sequence length="161" mass="17645">MMRLWSAESCKWLDEYSLPDKAPLIDFDFDEGKVKLLVPSKTCVVGLVGSRICIWRRLGTRDIFSSREGLFTKGLCMRYVDPQAVVGNEDGKVRVFDMYSRKISQIIKMHPGAVSSISFSDEQLIVSGSSLGTIAISDLSSDQQVATLGTTSSAGCVVNLI</sequence>